<comment type="function">
    <text evidence="3">A probable RNA chaperone. Forms a complex with KhpB which binds to cellular RNA and controls its expression. Plays a role in peptidoglycan (PG) homeostasis and cell length regulation.</text>
</comment>
<keyword evidence="3" id="KW-0133">Cell shape</keyword>
<dbReference type="PATRIC" id="fig|1134406.4.peg.653"/>
<dbReference type="SUPFAM" id="SSF54814">
    <property type="entry name" value="Prokaryotic type KH domain (KH-domain type II)"/>
    <property type="match status" value="1"/>
</dbReference>
<dbReference type="InterPro" id="IPR015946">
    <property type="entry name" value="KH_dom-like_a/b"/>
</dbReference>
<dbReference type="PANTHER" id="PTHR34654">
    <property type="entry name" value="UPF0109 PROTEIN SCO5592"/>
    <property type="match status" value="1"/>
</dbReference>
<dbReference type="PANTHER" id="PTHR34654:SF1">
    <property type="entry name" value="RNA-BINDING PROTEIN KHPA"/>
    <property type="match status" value="1"/>
</dbReference>
<dbReference type="EMBL" id="LGCL01000021">
    <property type="protein sequence ID" value="KPL77862.1"/>
    <property type="molecule type" value="Genomic_DNA"/>
</dbReference>
<keyword evidence="1 3" id="KW-0963">Cytoplasm</keyword>
<dbReference type="AlphaFoldDB" id="A0A0P6XWM1"/>
<organism evidence="4 5">
    <name type="scientific">Ornatilinea apprima</name>
    <dbReference type="NCBI Taxonomy" id="1134406"/>
    <lineage>
        <taxon>Bacteria</taxon>
        <taxon>Bacillati</taxon>
        <taxon>Chloroflexota</taxon>
        <taxon>Anaerolineae</taxon>
        <taxon>Anaerolineales</taxon>
        <taxon>Anaerolineaceae</taxon>
        <taxon>Ornatilinea</taxon>
    </lineage>
</organism>
<dbReference type="GO" id="GO:0005737">
    <property type="term" value="C:cytoplasm"/>
    <property type="evidence" value="ECO:0007669"/>
    <property type="project" value="UniProtKB-SubCell"/>
</dbReference>
<protein>
    <recommendedName>
        <fullName evidence="3">RNA-binding protein KhpA</fullName>
    </recommendedName>
    <alternativeName>
        <fullName evidence="3">KH-domain protein A</fullName>
    </alternativeName>
</protein>
<comment type="subcellular location">
    <subcellularLocation>
        <location evidence="3">Cytoplasm</location>
    </subcellularLocation>
</comment>
<proteinExistence type="inferred from homology"/>
<dbReference type="Pfam" id="PF13083">
    <property type="entry name" value="KH_KhpA-B"/>
    <property type="match status" value="1"/>
</dbReference>
<dbReference type="GO" id="GO:0009252">
    <property type="term" value="P:peptidoglycan biosynthetic process"/>
    <property type="evidence" value="ECO:0007669"/>
    <property type="project" value="UniProtKB-UniRule"/>
</dbReference>
<dbReference type="Proteomes" id="UP000050417">
    <property type="component" value="Unassembled WGS sequence"/>
</dbReference>
<keyword evidence="3" id="KW-0961">Cell wall biogenesis/degradation</keyword>
<keyword evidence="2 3" id="KW-0694">RNA-binding</keyword>
<evidence type="ECO:0000256" key="3">
    <source>
        <dbReference type="HAMAP-Rule" id="MF_00088"/>
    </source>
</evidence>
<reference evidence="4 5" key="1">
    <citation type="submission" date="2015-07" db="EMBL/GenBank/DDBJ databases">
        <title>Genome sequence of Ornatilinea apprima DSM 23815.</title>
        <authorList>
            <person name="Hemp J."/>
            <person name="Ward L.M."/>
            <person name="Pace L.A."/>
            <person name="Fischer W.W."/>
        </authorList>
    </citation>
    <scope>NUCLEOTIDE SEQUENCE [LARGE SCALE GENOMIC DNA]</scope>
    <source>
        <strain evidence="4 5">P3M-1</strain>
    </source>
</reference>
<evidence type="ECO:0000313" key="5">
    <source>
        <dbReference type="Proteomes" id="UP000050417"/>
    </source>
</evidence>
<dbReference type="InterPro" id="IPR009019">
    <property type="entry name" value="KH_sf_prok-type"/>
</dbReference>
<sequence>MKELVEYIAKSLVEHPEEVFVKQERAGGNKVRLELRVAKDDMGRVIGKSGRVANSARILLRVAAAREGKQANLDVVEPR</sequence>
<evidence type="ECO:0000256" key="2">
    <source>
        <dbReference type="ARBA" id="ARBA00022884"/>
    </source>
</evidence>
<comment type="similarity">
    <text evidence="3">Belongs to the KhpA RNA-binding protein family.</text>
</comment>
<dbReference type="OrthoDB" id="9812389at2"/>
<keyword evidence="5" id="KW-1185">Reference proteome</keyword>
<accession>A0A0P6XWM1</accession>
<dbReference type="HAMAP" id="MF_00088">
    <property type="entry name" value="KhpA"/>
    <property type="match status" value="1"/>
</dbReference>
<evidence type="ECO:0000313" key="4">
    <source>
        <dbReference type="EMBL" id="KPL77862.1"/>
    </source>
</evidence>
<dbReference type="GO" id="GO:0008360">
    <property type="term" value="P:regulation of cell shape"/>
    <property type="evidence" value="ECO:0007669"/>
    <property type="project" value="UniProtKB-KW"/>
</dbReference>
<dbReference type="GO" id="GO:0071555">
    <property type="term" value="P:cell wall organization"/>
    <property type="evidence" value="ECO:0007669"/>
    <property type="project" value="UniProtKB-KW"/>
</dbReference>
<evidence type="ECO:0000256" key="1">
    <source>
        <dbReference type="ARBA" id="ARBA00022490"/>
    </source>
</evidence>
<dbReference type="InterPro" id="IPR020627">
    <property type="entry name" value="KhpA"/>
</dbReference>
<dbReference type="RefSeq" id="WP_075062512.1">
    <property type="nucleotide sequence ID" value="NZ_LGCL01000021.1"/>
</dbReference>
<dbReference type="STRING" id="1134406.ADN00_08255"/>
<comment type="subunit">
    <text evidence="3">Forms a complex with KhpB.</text>
</comment>
<gene>
    <name evidence="3" type="primary">khpA</name>
    <name evidence="4" type="ORF">ADN00_08255</name>
</gene>
<name>A0A0P6XWM1_9CHLR</name>
<dbReference type="Gene3D" id="3.30.300.20">
    <property type="match status" value="1"/>
</dbReference>
<dbReference type="CDD" id="cd22533">
    <property type="entry name" value="KH-II_YlqC-like"/>
    <property type="match status" value="1"/>
</dbReference>
<keyword evidence="3" id="KW-0143">Chaperone</keyword>
<dbReference type="GO" id="GO:0003723">
    <property type="term" value="F:RNA binding"/>
    <property type="evidence" value="ECO:0007669"/>
    <property type="project" value="UniProtKB-UniRule"/>
</dbReference>
<comment type="caution">
    <text evidence="4">The sequence shown here is derived from an EMBL/GenBank/DDBJ whole genome shotgun (WGS) entry which is preliminary data.</text>
</comment>